<name>A0A9P6F2W0_9FUNG</name>
<comment type="caution">
    <text evidence="1">The sequence shown here is derived from an EMBL/GenBank/DDBJ whole genome shotgun (WGS) entry which is preliminary data.</text>
</comment>
<reference evidence="1" key="1">
    <citation type="journal article" date="2020" name="Fungal Divers.">
        <title>Resolving the Mortierellaceae phylogeny through synthesis of multi-gene phylogenetics and phylogenomics.</title>
        <authorList>
            <person name="Vandepol N."/>
            <person name="Liber J."/>
            <person name="Desiro A."/>
            <person name="Na H."/>
            <person name="Kennedy M."/>
            <person name="Barry K."/>
            <person name="Grigoriev I.V."/>
            <person name="Miller A.N."/>
            <person name="O'Donnell K."/>
            <person name="Stajich J.E."/>
            <person name="Bonito G."/>
        </authorList>
    </citation>
    <scope>NUCLEOTIDE SEQUENCE</scope>
    <source>
        <strain evidence="1">NRRL 2591</strain>
    </source>
</reference>
<proteinExistence type="predicted"/>
<protein>
    <submittedName>
        <fullName evidence="1">Uncharacterized protein</fullName>
    </submittedName>
</protein>
<dbReference type="EMBL" id="JAAAXW010000191">
    <property type="protein sequence ID" value="KAF9540707.1"/>
    <property type="molecule type" value="Genomic_DNA"/>
</dbReference>
<organism evidence="1 2">
    <name type="scientific">Mortierella hygrophila</name>
    <dbReference type="NCBI Taxonomy" id="979708"/>
    <lineage>
        <taxon>Eukaryota</taxon>
        <taxon>Fungi</taxon>
        <taxon>Fungi incertae sedis</taxon>
        <taxon>Mucoromycota</taxon>
        <taxon>Mortierellomycotina</taxon>
        <taxon>Mortierellomycetes</taxon>
        <taxon>Mortierellales</taxon>
        <taxon>Mortierellaceae</taxon>
        <taxon>Mortierella</taxon>
    </lineage>
</organism>
<accession>A0A9P6F2W0</accession>
<evidence type="ECO:0000313" key="1">
    <source>
        <dbReference type="EMBL" id="KAF9540707.1"/>
    </source>
</evidence>
<keyword evidence="2" id="KW-1185">Reference proteome</keyword>
<dbReference type="AlphaFoldDB" id="A0A9P6F2W0"/>
<evidence type="ECO:0000313" key="2">
    <source>
        <dbReference type="Proteomes" id="UP000723463"/>
    </source>
</evidence>
<sequence length="69" mass="7656">MINLPQDASDIGGHMSALLRIKDHNLQFIETVMKGAKMFKNDEASSRMFGRTAPSSIMYIVVIIVDVVC</sequence>
<dbReference type="Proteomes" id="UP000723463">
    <property type="component" value="Unassembled WGS sequence"/>
</dbReference>
<gene>
    <name evidence="1" type="ORF">EC957_003891</name>
</gene>